<accession>A0AAD7P0E4</accession>
<comment type="caution">
    <text evidence="1">The sequence shown here is derived from an EMBL/GenBank/DDBJ whole genome shotgun (WGS) entry which is preliminary data.</text>
</comment>
<sequence>MKSAFVSHLNTNFVPSDEEIEVIQADIALRSQELADLDERIRELSAQRDEIHSYIEAHKALISHPRRMPPDIVREIFLACMPTHRNAVMSTQEAPLVLCRICSAWRHIALATPSLWASLHIPLDFVLLNPQARMPAVARWFQLSGACPVSLTVLGEGLRYVKGDPLGISAFLKLLAASSARWRSVKLADLSDAVALGLADINTPILRSFSASSTVQVLRRLGFLRTPSLYDATFEVDNGSDSSLEDEVLGMPLLWDQLAHLTFKVTSPGGLSLRTVLDLLSRCRQLISFQSMITYVNDDDDRWANVKALSVPFLESLVILEPCNLEPRAFGRFLELVSMPKLSLLHLATQPSSTAADCYFLAALGTKSAPRIEDLAITMRSFIKDSLLKVLASLPSLKRLLVSNTVFSVEEETENSAPTDPEYLLALLTPGPATVCPMLQELTLKDCGSIAKEVLVSFVQNRADFSAEFSRLQIVFQESQTDELSLDEILSFQERGVEVSLHYLYETARTVQATAWAGLPTST</sequence>
<keyword evidence="2" id="KW-1185">Reference proteome</keyword>
<name>A0AAD7P0E4_9AGAR</name>
<evidence type="ECO:0000313" key="1">
    <source>
        <dbReference type="EMBL" id="KAJ7782569.1"/>
    </source>
</evidence>
<dbReference type="AlphaFoldDB" id="A0AAD7P0E4"/>
<dbReference type="Proteomes" id="UP001215280">
    <property type="component" value="Unassembled WGS sequence"/>
</dbReference>
<dbReference type="Gene3D" id="3.80.10.10">
    <property type="entry name" value="Ribonuclease Inhibitor"/>
    <property type="match status" value="1"/>
</dbReference>
<organism evidence="1 2">
    <name type="scientific">Mycena maculata</name>
    <dbReference type="NCBI Taxonomy" id="230809"/>
    <lineage>
        <taxon>Eukaryota</taxon>
        <taxon>Fungi</taxon>
        <taxon>Dikarya</taxon>
        <taxon>Basidiomycota</taxon>
        <taxon>Agaricomycotina</taxon>
        <taxon>Agaricomycetes</taxon>
        <taxon>Agaricomycetidae</taxon>
        <taxon>Agaricales</taxon>
        <taxon>Marasmiineae</taxon>
        <taxon>Mycenaceae</taxon>
        <taxon>Mycena</taxon>
    </lineage>
</organism>
<dbReference type="InterPro" id="IPR032675">
    <property type="entry name" value="LRR_dom_sf"/>
</dbReference>
<proteinExistence type="predicted"/>
<evidence type="ECO:0000313" key="2">
    <source>
        <dbReference type="Proteomes" id="UP001215280"/>
    </source>
</evidence>
<gene>
    <name evidence="1" type="ORF">DFH07DRAFT_1011035</name>
</gene>
<evidence type="ECO:0008006" key="3">
    <source>
        <dbReference type="Google" id="ProtNLM"/>
    </source>
</evidence>
<protein>
    <recommendedName>
        <fullName evidence="3">F-box domain-containing protein</fullName>
    </recommendedName>
</protein>
<dbReference type="SUPFAM" id="SSF52047">
    <property type="entry name" value="RNI-like"/>
    <property type="match status" value="1"/>
</dbReference>
<dbReference type="EMBL" id="JARJLG010000003">
    <property type="protein sequence ID" value="KAJ7782569.1"/>
    <property type="molecule type" value="Genomic_DNA"/>
</dbReference>
<reference evidence="1" key="1">
    <citation type="submission" date="2023-03" db="EMBL/GenBank/DDBJ databases">
        <title>Massive genome expansion in bonnet fungi (Mycena s.s.) driven by repeated elements and novel gene families across ecological guilds.</title>
        <authorList>
            <consortium name="Lawrence Berkeley National Laboratory"/>
            <person name="Harder C.B."/>
            <person name="Miyauchi S."/>
            <person name="Viragh M."/>
            <person name="Kuo A."/>
            <person name="Thoen E."/>
            <person name="Andreopoulos B."/>
            <person name="Lu D."/>
            <person name="Skrede I."/>
            <person name="Drula E."/>
            <person name="Henrissat B."/>
            <person name="Morin E."/>
            <person name="Kohler A."/>
            <person name="Barry K."/>
            <person name="LaButti K."/>
            <person name="Morin E."/>
            <person name="Salamov A."/>
            <person name="Lipzen A."/>
            <person name="Mereny Z."/>
            <person name="Hegedus B."/>
            <person name="Baldrian P."/>
            <person name="Stursova M."/>
            <person name="Weitz H."/>
            <person name="Taylor A."/>
            <person name="Grigoriev I.V."/>
            <person name="Nagy L.G."/>
            <person name="Martin F."/>
            <person name="Kauserud H."/>
        </authorList>
    </citation>
    <scope>NUCLEOTIDE SEQUENCE</scope>
    <source>
        <strain evidence="1">CBHHK188m</strain>
    </source>
</reference>